<organism evidence="2">
    <name type="scientific">Caldilineaceae bacterium SB0661_bin_32</name>
    <dbReference type="NCBI Taxonomy" id="2605255"/>
    <lineage>
        <taxon>Bacteria</taxon>
        <taxon>Bacillati</taxon>
        <taxon>Chloroflexota</taxon>
        <taxon>Caldilineae</taxon>
        <taxon>Caldilineales</taxon>
        <taxon>Caldilineaceae</taxon>
    </lineage>
</organism>
<dbReference type="PANTHER" id="PTHR37525:SF1">
    <property type="entry name" value="UPF0175 PROTEIN SSL1255"/>
    <property type="match status" value="1"/>
</dbReference>
<dbReference type="Pfam" id="PF03683">
    <property type="entry name" value="UPF0175"/>
    <property type="match status" value="1"/>
</dbReference>
<evidence type="ECO:0000256" key="1">
    <source>
        <dbReference type="ARBA" id="ARBA00005651"/>
    </source>
</evidence>
<dbReference type="InterPro" id="IPR005368">
    <property type="entry name" value="UPF0175"/>
</dbReference>
<proteinExistence type="inferred from homology"/>
<dbReference type="AlphaFoldDB" id="A0A6B1DC10"/>
<comment type="caution">
    <text evidence="2">The sequence shown here is derived from an EMBL/GenBank/DDBJ whole genome shotgun (WGS) entry which is preliminary data.</text>
</comment>
<reference evidence="2" key="1">
    <citation type="submission" date="2019-09" db="EMBL/GenBank/DDBJ databases">
        <title>Characterisation of the sponge microbiome using genome-centric metagenomics.</title>
        <authorList>
            <person name="Engelberts J.P."/>
            <person name="Robbins S.J."/>
            <person name="De Goeij J.M."/>
            <person name="Aranda M."/>
            <person name="Bell S.C."/>
            <person name="Webster N.S."/>
        </authorList>
    </citation>
    <scope>NUCLEOTIDE SEQUENCE</scope>
    <source>
        <strain evidence="2">SB0661_bin_32</strain>
    </source>
</reference>
<name>A0A6B1DC10_9CHLR</name>
<comment type="similarity">
    <text evidence="1">Belongs to the UPF0175 family.</text>
</comment>
<evidence type="ECO:0008006" key="3">
    <source>
        <dbReference type="Google" id="ProtNLM"/>
    </source>
</evidence>
<gene>
    <name evidence="2" type="ORF">F4X14_21110</name>
</gene>
<dbReference type="PANTHER" id="PTHR37525">
    <property type="entry name" value="UPF0175 PROTEIN SSL1255"/>
    <property type="match status" value="1"/>
</dbReference>
<sequence>MVDNVRQLNLRIPETIVQGLDEISSREQIDRTALARKMLTEAIQRWKMDDAIAACQRGDITKARAAELAGMSVYDIMDEVRRRGAPPSYTLDELRQDLKSLFAS</sequence>
<protein>
    <recommendedName>
        <fullName evidence="3">Ribbon-helix-helix protein, CopG family</fullName>
    </recommendedName>
</protein>
<accession>A0A6B1DC10</accession>
<dbReference type="InterPro" id="IPR052264">
    <property type="entry name" value="UPF0175_domain"/>
</dbReference>
<evidence type="ECO:0000313" key="2">
    <source>
        <dbReference type="EMBL" id="MYC97461.1"/>
    </source>
</evidence>
<dbReference type="EMBL" id="VXMH01000118">
    <property type="protein sequence ID" value="MYC97461.1"/>
    <property type="molecule type" value="Genomic_DNA"/>
</dbReference>